<dbReference type="InterPro" id="IPR000210">
    <property type="entry name" value="BTB/POZ_dom"/>
</dbReference>
<protein>
    <recommendedName>
        <fullName evidence="4">BTB domain-containing protein</fullName>
    </recommendedName>
</protein>
<dbReference type="FunFam" id="1.25.40.420:FF:000001">
    <property type="entry name" value="Kelch-like family member 12"/>
    <property type="match status" value="1"/>
</dbReference>
<evidence type="ECO:0000256" key="1">
    <source>
        <dbReference type="ARBA" id="ARBA00022441"/>
    </source>
</evidence>
<reference evidence="5" key="1">
    <citation type="submission" date="2020-11" db="EMBL/GenBank/DDBJ databases">
        <authorList>
            <person name="Tran Van P."/>
        </authorList>
    </citation>
    <scope>NUCLEOTIDE SEQUENCE</scope>
</reference>
<accession>A0A7R9AEY5</accession>
<evidence type="ECO:0000313" key="5">
    <source>
        <dbReference type="EMBL" id="CAD7252983.1"/>
    </source>
</evidence>
<proteinExistence type="predicted"/>
<keyword evidence="2" id="KW-0677">Repeat</keyword>
<gene>
    <name evidence="5" type="ORF">DSTB1V02_LOCUS12734</name>
</gene>
<dbReference type="EMBL" id="LR904644">
    <property type="protein sequence ID" value="CAD7252983.1"/>
    <property type="molecule type" value="Genomic_DNA"/>
</dbReference>
<dbReference type="Gene3D" id="1.25.40.420">
    <property type="match status" value="1"/>
</dbReference>
<dbReference type="OrthoDB" id="45365at2759"/>
<dbReference type="SUPFAM" id="SSF54695">
    <property type="entry name" value="POZ domain"/>
    <property type="match status" value="1"/>
</dbReference>
<dbReference type="CDD" id="cd18186">
    <property type="entry name" value="BTB_POZ_ZBTB_KLHL-like"/>
    <property type="match status" value="1"/>
</dbReference>
<dbReference type="InterPro" id="IPR015915">
    <property type="entry name" value="Kelch-typ_b-propeller"/>
</dbReference>
<dbReference type="AlphaFoldDB" id="A0A7R9AEY5"/>
<dbReference type="EMBL" id="CAJPEV010005127">
    <property type="protein sequence ID" value="CAG0902781.1"/>
    <property type="molecule type" value="Genomic_DNA"/>
</dbReference>
<dbReference type="PROSITE" id="PS50097">
    <property type="entry name" value="BTB"/>
    <property type="match status" value="1"/>
</dbReference>
<evidence type="ECO:0000256" key="2">
    <source>
        <dbReference type="ARBA" id="ARBA00022737"/>
    </source>
</evidence>
<dbReference type="PANTHER" id="PTHR45632:SF5">
    <property type="entry name" value="KELCH-LIKE PROTEIN 22"/>
    <property type="match status" value="1"/>
</dbReference>
<dbReference type="SMART" id="SM00875">
    <property type="entry name" value="BACK"/>
    <property type="match status" value="1"/>
</dbReference>
<keyword evidence="6" id="KW-1185">Reference proteome</keyword>
<feature type="compositionally biased region" description="Basic and acidic residues" evidence="3">
    <location>
        <begin position="421"/>
        <end position="430"/>
    </location>
</feature>
<dbReference type="PANTHER" id="PTHR45632">
    <property type="entry name" value="LD33804P"/>
    <property type="match status" value="1"/>
</dbReference>
<evidence type="ECO:0000256" key="3">
    <source>
        <dbReference type="SAM" id="MobiDB-lite"/>
    </source>
</evidence>
<dbReference type="Pfam" id="PF00651">
    <property type="entry name" value="BTB"/>
    <property type="match status" value="1"/>
</dbReference>
<dbReference type="SMART" id="SM00225">
    <property type="entry name" value="BTB"/>
    <property type="match status" value="1"/>
</dbReference>
<dbReference type="Proteomes" id="UP000677054">
    <property type="component" value="Unassembled WGS sequence"/>
</dbReference>
<feature type="domain" description="BTB" evidence="4">
    <location>
        <begin position="38"/>
        <end position="105"/>
    </location>
</feature>
<organism evidence="5">
    <name type="scientific">Darwinula stevensoni</name>
    <dbReference type="NCBI Taxonomy" id="69355"/>
    <lineage>
        <taxon>Eukaryota</taxon>
        <taxon>Metazoa</taxon>
        <taxon>Ecdysozoa</taxon>
        <taxon>Arthropoda</taxon>
        <taxon>Crustacea</taxon>
        <taxon>Oligostraca</taxon>
        <taxon>Ostracoda</taxon>
        <taxon>Podocopa</taxon>
        <taxon>Podocopida</taxon>
        <taxon>Darwinulocopina</taxon>
        <taxon>Darwinuloidea</taxon>
        <taxon>Darwinulidae</taxon>
        <taxon>Darwinula</taxon>
    </lineage>
</organism>
<dbReference type="SUPFAM" id="SSF117281">
    <property type="entry name" value="Kelch motif"/>
    <property type="match status" value="1"/>
</dbReference>
<dbReference type="InterPro" id="IPR011333">
    <property type="entry name" value="SKP1/BTB/POZ_sf"/>
</dbReference>
<evidence type="ECO:0000313" key="6">
    <source>
        <dbReference type="Proteomes" id="UP000677054"/>
    </source>
</evidence>
<feature type="region of interest" description="Disordered" evidence="3">
    <location>
        <begin position="421"/>
        <end position="461"/>
    </location>
</feature>
<sequence>MASAAPRKKTIVIEKDLDDHIGLAKDISASFKTGPSWCDVIILVQGTKFYSCKGILASVSPYFRQLFTTDFKDVSEREIRLEGSSKVGFNSVWDYIHGTQVAVEGEEEAIATLLDAHFLGMKRFCKRISTTMKTFMDSENAFRILKIAEEYGYQDLREAAVEFISGSFSKVVGTSEFISISFETLSSFLNRDDLGVSSEKEVYDAARKWLHHDSSRKRHLPDLLDKIRLPLLPYEYLKSVLLKDPIMYGDARCLGAITDARDYHVPELRHTVPKEKTRHRTTLDSIWSMNFDGKIYRMNPHNWELDEITDYPLSVYYAFAGIDRKMYVTEEGHMKMFDLEKREWKEGPKPPEYLKCAATAVSSGSIFICGGSNQKNKVQKSVFRFSGEWIRLSDMKYERSSLGACYEDSCLHVIGGMPNSDKHERLDLRTSRRTGSPPGRKIQPCRLTSPRSPSLGWGISK</sequence>
<dbReference type="Gene3D" id="2.120.10.80">
    <property type="entry name" value="Kelch-type beta propeller"/>
    <property type="match status" value="1"/>
</dbReference>
<dbReference type="Gene3D" id="3.30.710.10">
    <property type="entry name" value="Potassium Channel Kv1.1, Chain A"/>
    <property type="match status" value="1"/>
</dbReference>
<evidence type="ECO:0000259" key="4">
    <source>
        <dbReference type="PROSITE" id="PS50097"/>
    </source>
</evidence>
<dbReference type="Pfam" id="PF07707">
    <property type="entry name" value="BACK"/>
    <property type="match status" value="1"/>
</dbReference>
<dbReference type="InterPro" id="IPR011705">
    <property type="entry name" value="BACK"/>
</dbReference>
<name>A0A7R9AEY5_9CRUS</name>
<keyword evidence="1" id="KW-0880">Kelch repeat</keyword>